<dbReference type="Proteomes" id="UP001219525">
    <property type="component" value="Unassembled WGS sequence"/>
</dbReference>
<sequence length="180" mass="19773">MCTMCAPQLVDSRPSTGSHPKEPMETGCGQLTCGPAGYSSWVPAPPPASLPAVWCTSGVGSRHWGRIHIDGTLSGATRIDEAVNGQMRAGFEASVRARASDCERNDEQMYEAGTCCEVSSGAVDEVLSVQRASGVANFDGNHVIHLDSWRQFTFWWPWHQFMFWHVLEPPDTPVVPEWPE</sequence>
<accession>A0AAD6VN65</accession>
<dbReference type="EMBL" id="JARJCW010000018">
    <property type="protein sequence ID" value="KAJ7215045.1"/>
    <property type="molecule type" value="Genomic_DNA"/>
</dbReference>
<proteinExistence type="predicted"/>
<organism evidence="2 3">
    <name type="scientific">Mycena pura</name>
    <dbReference type="NCBI Taxonomy" id="153505"/>
    <lineage>
        <taxon>Eukaryota</taxon>
        <taxon>Fungi</taxon>
        <taxon>Dikarya</taxon>
        <taxon>Basidiomycota</taxon>
        <taxon>Agaricomycotina</taxon>
        <taxon>Agaricomycetes</taxon>
        <taxon>Agaricomycetidae</taxon>
        <taxon>Agaricales</taxon>
        <taxon>Marasmiineae</taxon>
        <taxon>Mycenaceae</taxon>
        <taxon>Mycena</taxon>
    </lineage>
</organism>
<keyword evidence="3" id="KW-1185">Reference proteome</keyword>
<name>A0AAD6VN65_9AGAR</name>
<evidence type="ECO:0000313" key="2">
    <source>
        <dbReference type="EMBL" id="KAJ7215045.1"/>
    </source>
</evidence>
<evidence type="ECO:0000313" key="3">
    <source>
        <dbReference type="Proteomes" id="UP001219525"/>
    </source>
</evidence>
<comment type="caution">
    <text evidence="2">The sequence shown here is derived from an EMBL/GenBank/DDBJ whole genome shotgun (WGS) entry which is preliminary data.</text>
</comment>
<protein>
    <submittedName>
        <fullName evidence="2">Uncharacterized protein</fullName>
    </submittedName>
</protein>
<reference evidence="2" key="1">
    <citation type="submission" date="2023-03" db="EMBL/GenBank/DDBJ databases">
        <title>Massive genome expansion in bonnet fungi (Mycena s.s.) driven by repeated elements and novel gene families across ecological guilds.</title>
        <authorList>
            <consortium name="Lawrence Berkeley National Laboratory"/>
            <person name="Harder C.B."/>
            <person name="Miyauchi S."/>
            <person name="Viragh M."/>
            <person name="Kuo A."/>
            <person name="Thoen E."/>
            <person name="Andreopoulos B."/>
            <person name="Lu D."/>
            <person name="Skrede I."/>
            <person name="Drula E."/>
            <person name="Henrissat B."/>
            <person name="Morin E."/>
            <person name="Kohler A."/>
            <person name="Barry K."/>
            <person name="LaButti K."/>
            <person name="Morin E."/>
            <person name="Salamov A."/>
            <person name="Lipzen A."/>
            <person name="Mereny Z."/>
            <person name="Hegedus B."/>
            <person name="Baldrian P."/>
            <person name="Stursova M."/>
            <person name="Weitz H."/>
            <person name="Taylor A."/>
            <person name="Grigoriev I.V."/>
            <person name="Nagy L.G."/>
            <person name="Martin F."/>
            <person name="Kauserud H."/>
        </authorList>
    </citation>
    <scope>NUCLEOTIDE SEQUENCE</scope>
    <source>
        <strain evidence="2">9144</strain>
    </source>
</reference>
<dbReference type="AlphaFoldDB" id="A0AAD6VN65"/>
<evidence type="ECO:0000256" key="1">
    <source>
        <dbReference type="SAM" id="MobiDB-lite"/>
    </source>
</evidence>
<gene>
    <name evidence="2" type="ORF">GGX14DRAFT_610118</name>
</gene>
<feature type="region of interest" description="Disordered" evidence="1">
    <location>
        <begin position="1"/>
        <end position="24"/>
    </location>
</feature>